<dbReference type="SMART" id="SM00862">
    <property type="entry name" value="Trans_reg_C"/>
    <property type="match status" value="1"/>
</dbReference>
<evidence type="ECO:0000256" key="5">
    <source>
        <dbReference type="ARBA" id="ARBA00023159"/>
    </source>
</evidence>
<dbReference type="GO" id="GO:0000156">
    <property type="term" value="F:phosphorelay response regulator activity"/>
    <property type="evidence" value="ECO:0007669"/>
    <property type="project" value="TreeGrafter"/>
</dbReference>
<keyword evidence="5" id="KW-0010">Activator</keyword>
<proteinExistence type="predicted"/>
<accession>A0A7W3P7Q0</accession>
<dbReference type="FunFam" id="3.40.50.2300:FF:000058">
    <property type="entry name" value="Two-component system response regulator"/>
    <property type="match status" value="1"/>
</dbReference>
<dbReference type="InterPro" id="IPR049170">
    <property type="entry name" value="GlnR_N"/>
</dbReference>
<dbReference type="FunFam" id="1.10.10.10:FF:000216">
    <property type="entry name" value="DNA-binding response regulator"/>
    <property type="match status" value="1"/>
</dbReference>
<dbReference type="GO" id="GO:0000976">
    <property type="term" value="F:transcription cis-regulatory region binding"/>
    <property type="evidence" value="ECO:0007669"/>
    <property type="project" value="TreeGrafter"/>
</dbReference>
<evidence type="ECO:0000256" key="7">
    <source>
        <dbReference type="PROSITE-ProRule" id="PRU01091"/>
    </source>
</evidence>
<protein>
    <submittedName>
        <fullName evidence="9">DNA-binding response OmpR family regulator</fullName>
    </submittedName>
</protein>
<evidence type="ECO:0000259" key="8">
    <source>
        <dbReference type="PROSITE" id="PS51755"/>
    </source>
</evidence>
<keyword evidence="2" id="KW-0902">Two-component regulatory system</keyword>
<dbReference type="InterPro" id="IPR016032">
    <property type="entry name" value="Sig_transdc_resp-reg_C-effctor"/>
</dbReference>
<organism evidence="9 10">
    <name type="scientific">Microlunatus kandeliicorticis</name>
    <dbReference type="NCBI Taxonomy" id="1759536"/>
    <lineage>
        <taxon>Bacteria</taxon>
        <taxon>Bacillati</taxon>
        <taxon>Actinomycetota</taxon>
        <taxon>Actinomycetes</taxon>
        <taxon>Propionibacteriales</taxon>
        <taxon>Propionibacteriaceae</taxon>
        <taxon>Microlunatus</taxon>
    </lineage>
</organism>
<dbReference type="Pfam" id="PF00486">
    <property type="entry name" value="Trans_reg_C"/>
    <property type="match status" value="1"/>
</dbReference>
<dbReference type="InterPro" id="IPR036388">
    <property type="entry name" value="WH-like_DNA-bd_sf"/>
</dbReference>
<dbReference type="InterPro" id="IPR001867">
    <property type="entry name" value="OmpR/PhoB-type_DNA-bd"/>
</dbReference>
<keyword evidence="1" id="KW-0597">Phosphoprotein</keyword>
<evidence type="ECO:0000256" key="3">
    <source>
        <dbReference type="ARBA" id="ARBA00023015"/>
    </source>
</evidence>
<keyword evidence="3" id="KW-0805">Transcription regulation</keyword>
<dbReference type="Pfam" id="PF21695">
    <property type="entry name" value="GlnR_1st"/>
    <property type="match status" value="1"/>
</dbReference>
<dbReference type="SUPFAM" id="SSF46894">
    <property type="entry name" value="C-terminal effector domain of the bipartite response regulators"/>
    <property type="match status" value="1"/>
</dbReference>
<keyword evidence="10" id="KW-1185">Reference proteome</keyword>
<dbReference type="CDD" id="cd00383">
    <property type="entry name" value="trans_reg_C"/>
    <property type="match status" value="1"/>
</dbReference>
<evidence type="ECO:0000313" key="10">
    <source>
        <dbReference type="Proteomes" id="UP000523079"/>
    </source>
</evidence>
<evidence type="ECO:0000313" key="9">
    <source>
        <dbReference type="EMBL" id="MBA8796215.1"/>
    </source>
</evidence>
<evidence type="ECO:0000256" key="1">
    <source>
        <dbReference type="ARBA" id="ARBA00022553"/>
    </source>
</evidence>
<dbReference type="GO" id="GO:0032993">
    <property type="term" value="C:protein-DNA complex"/>
    <property type="evidence" value="ECO:0007669"/>
    <property type="project" value="TreeGrafter"/>
</dbReference>
<dbReference type="PROSITE" id="PS51755">
    <property type="entry name" value="OMPR_PHOB"/>
    <property type="match status" value="1"/>
</dbReference>
<evidence type="ECO:0000256" key="2">
    <source>
        <dbReference type="ARBA" id="ARBA00023012"/>
    </source>
</evidence>
<sequence length="233" mass="25403">MATLLLLTNDMQASTEVLPALELLPHHVRVLSAEPTALLDAPTADVILLDARRDLVGARSLCRLIQTTGKEAPLVVIVNEGGLAALSSDWGFDDLLLTSAGPAEVDVRLRLVTSPAQQTESEQLIHTGSIVIDEAGYSAKLNGQQLDLTYTEFELLKYLAQHPGRVFSRQQLLSDVWGYDYYGGTRTVDVHVRRLRAKLGAEYESVIGTVRNVGYRFVTPAPSDEQSSSASRS</sequence>
<feature type="domain" description="OmpR/PhoB-type" evidence="8">
    <location>
        <begin position="122"/>
        <end position="219"/>
    </location>
</feature>
<dbReference type="Gene3D" id="3.40.50.2300">
    <property type="match status" value="1"/>
</dbReference>
<dbReference type="AlphaFoldDB" id="A0A7W3P7Q0"/>
<dbReference type="PANTHER" id="PTHR48111">
    <property type="entry name" value="REGULATOR OF RPOS"/>
    <property type="match status" value="1"/>
</dbReference>
<dbReference type="PANTHER" id="PTHR48111:SF16">
    <property type="entry name" value="TRANSCRIPTIONAL REGULATORY PROTEIN GLNR"/>
    <property type="match status" value="1"/>
</dbReference>
<comment type="caution">
    <text evidence="9">The sequence shown here is derived from an EMBL/GenBank/DDBJ whole genome shotgun (WGS) entry which is preliminary data.</text>
</comment>
<feature type="DNA-binding region" description="OmpR/PhoB-type" evidence="7">
    <location>
        <begin position="122"/>
        <end position="219"/>
    </location>
</feature>
<gene>
    <name evidence="9" type="ORF">FHX74_003868</name>
</gene>
<dbReference type="EMBL" id="JACGWT010000007">
    <property type="protein sequence ID" value="MBA8796215.1"/>
    <property type="molecule type" value="Genomic_DNA"/>
</dbReference>
<keyword evidence="4 7" id="KW-0238">DNA-binding</keyword>
<evidence type="ECO:0000256" key="6">
    <source>
        <dbReference type="ARBA" id="ARBA00023163"/>
    </source>
</evidence>
<dbReference type="Proteomes" id="UP000523079">
    <property type="component" value="Unassembled WGS sequence"/>
</dbReference>
<evidence type="ECO:0000256" key="4">
    <source>
        <dbReference type="ARBA" id="ARBA00023125"/>
    </source>
</evidence>
<dbReference type="Gene3D" id="1.10.10.10">
    <property type="entry name" value="Winged helix-like DNA-binding domain superfamily/Winged helix DNA-binding domain"/>
    <property type="match status" value="1"/>
</dbReference>
<dbReference type="GO" id="GO:0005829">
    <property type="term" value="C:cytosol"/>
    <property type="evidence" value="ECO:0007669"/>
    <property type="project" value="TreeGrafter"/>
</dbReference>
<dbReference type="InterPro" id="IPR039420">
    <property type="entry name" value="WalR-like"/>
</dbReference>
<name>A0A7W3P7Q0_9ACTN</name>
<dbReference type="GO" id="GO:0006355">
    <property type="term" value="P:regulation of DNA-templated transcription"/>
    <property type="evidence" value="ECO:0007669"/>
    <property type="project" value="InterPro"/>
</dbReference>
<dbReference type="RefSeq" id="WP_182561843.1">
    <property type="nucleotide sequence ID" value="NZ_JACGWT010000007.1"/>
</dbReference>
<reference evidence="9 10" key="1">
    <citation type="submission" date="2020-07" db="EMBL/GenBank/DDBJ databases">
        <title>Sequencing the genomes of 1000 actinobacteria strains.</title>
        <authorList>
            <person name="Klenk H.-P."/>
        </authorList>
    </citation>
    <scope>NUCLEOTIDE SEQUENCE [LARGE SCALE GENOMIC DNA]</scope>
    <source>
        <strain evidence="9 10">DSM 100723</strain>
    </source>
</reference>
<keyword evidence="6" id="KW-0804">Transcription</keyword>